<protein>
    <submittedName>
        <fullName evidence="1">Uncharacterized protein</fullName>
    </submittedName>
</protein>
<keyword evidence="2" id="KW-1185">Reference proteome</keyword>
<comment type="caution">
    <text evidence="1">The sequence shown here is derived from an EMBL/GenBank/DDBJ whole genome shotgun (WGS) entry which is preliminary data.</text>
</comment>
<dbReference type="Proteomes" id="UP000593567">
    <property type="component" value="Unassembled WGS sequence"/>
</dbReference>
<evidence type="ECO:0000313" key="2">
    <source>
        <dbReference type="Proteomes" id="UP000593567"/>
    </source>
</evidence>
<accession>A0A7J7K6R2</accession>
<evidence type="ECO:0000313" key="1">
    <source>
        <dbReference type="EMBL" id="KAF6033246.1"/>
    </source>
</evidence>
<sequence length="68" mass="7531">MVFLEGMEGLVLAMVGSMDCHLENIHFLGEKGLGFPKGLTLDCMGVDSMEEKVMAMVWKSSIRKACYD</sequence>
<dbReference type="AlphaFoldDB" id="A0A7J7K6R2"/>
<dbReference type="EMBL" id="VXIV02001415">
    <property type="protein sequence ID" value="KAF6033246.1"/>
    <property type="molecule type" value="Genomic_DNA"/>
</dbReference>
<organism evidence="1 2">
    <name type="scientific">Bugula neritina</name>
    <name type="common">Brown bryozoan</name>
    <name type="synonym">Sertularia neritina</name>
    <dbReference type="NCBI Taxonomy" id="10212"/>
    <lineage>
        <taxon>Eukaryota</taxon>
        <taxon>Metazoa</taxon>
        <taxon>Spiralia</taxon>
        <taxon>Lophotrochozoa</taxon>
        <taxon>Bryozoa</taxon>
        <taxon>Gymnolaemata</taxon>
        <taxon>Cheilostomatida</taxon>
        <taxon>Flustrina</taxon>
        <taxon>Buguloidea</taxon>
        <taxon>Bugulidae</taxon>
        <taxon>Bugula</taxon>
    </lineage>
</organism>
<name>A0A7J7K6R2_BUGNE</name>
<gene>
    <name evidence="1" type="ORF">EB796_008448</name>
</gene>
<reference evidence="1" key="1">
    <citation type="submission" date="2020-06" db="EMBL/GenBank/DDBJ databases">
        <title>Draft genome of Bugula neritina, a colonial animal packing powerful symbionts and potential medicines.</title>
        <authorList>
            <person name="Rayko M."/>
        </authorList>
    </citation>
    <scope>NUCLEOTIDE SEQUENCE [LARGE SCALE GENOMIC DNA]</scope>
    <source>
        <strain evidence="1">Kwan_BN1</strain>
    </source>
</reference>
<proteinExistence type="predicted"/>